<dbReference type="EMBL" id="FQVN01000022">
    <property type="protein sequence ID" value="SHH09743.1"/>
    <property type="molecule type" value="Genomic_DNA"/>
</dbReference>
<protein>
    <recommendedName>
        <fullName evidence="3">IrrE N-terminal-like domain-containing protein</fullName>
    </recommendedName>
</protein>
<dbReference type="Proteomes" id="UP000184501">
    <property type="component" value="Unassembled WGS sequence"/>
</dbReference>
<gene>
    <name evidence="1" type="ORF">SAMN05444320_12214</name>
</gene>
<name>A0A1M5Q8E8_STRHI</name>
<dbReference type="RefSeq" id="WP_083960396.1">
    <property type="nucleotide sequence ID" value="NZ_FQVN01000022.1"/>
</dbReference>
<sequence>MSTPPRARLVEDREEVAVRLRRLRRDCRSRIRDLNIPLPFDIGVFCADLARQRGRPLHLQPISGLTSPGAPSGMWLATDTADHIFFEQDTSPLHHDHIILHEVGHMLCEHNQLALDEARTAFRAIGSVDPARVRSLLPRIRYNQYEEQQAEMIATLILEDIGRIPAPSPLTGFIAGLEAGIGYHRSAE</sequence>
<proteinExistence type="predicted"/>
<dbReference type="AlphaFoldDB" id="A0A1M5Q8E8"/>
<evidence type="ECO:0000313" key="1">
    <source>
        <dbReference type="EMBL" id="SHH09743.1"/>
    </source>
</evidence>
<accession>A0A1M5Q8E8</accession>
<dbReference type="OrthoDB" id="4144896at2"/>
<reference evidence="1 2" key="1">
    <citation type="submission" date="2016-11" db="EMBL/GenBank/DDBJ databases">
        <authorList>
            <person name="Jaros S."/>
            <person name="Januszkiewicz K."/>
            <person name="Wedrychowicz H."/>
        </authorList>
    </citation>
    <scope>NUCLEOTIDE SEQUENCE [LARGE SCALE GENOMIC DNA]</scope>
    <source>
        <strain evidence="1 2">DSM 44523</strain>
    </source>
</reference>
<evidence type="ECO:0000313" key="2">
    <source>
        <dbReference type="Proteomes" id="UP000184501"/>
    </source>
</evidence>
<organism evidence="1 2">
    <name type="scientific">Streptoalloteichus hindustanus</name>
    <dbReference type="NCBI Taxonomy" id="2017"/>
    <lineage>
        <taxon>Bacteria</taxon>
        <taxon>Bacillati</taxon>
        <taxon>Actinomycetota</taxon>
        <taxon>Actinomycetes</taxon>
        <taxon>Pseudonocardiales</taxon>
        <taxon>Pseudonocardiaceae</taxon>
        <taxon>Streptoalloteichus</taxon>
    </lineage>
</organism>
<evidence type="ECO:0008006" key="3">
    <source>
        <dbReference type="Google" id="ProtNLM"/>
    </source>
</evidence>
<dbReference type="STRING" id="2017.SAMN05444320_12214"/>
<keyword evidence="2" id="KW-1185">Reference proteome</keyword>